<dbReference type="InterPro" id="IPR011009">
    <property type="entry name" value="Kinase-like_dom_sf"/>
</dbReference>
<dbReference type="GO" id="GO:0004674">
    <property type="term" value="F:protein serine/threonine kinase activity"/>
    <property type="evidence" value="ECO:0007669"/>
    <property type="project" value="UniProtKB-KW"/>
</dbReference>
<dbReference type="InParanoid" id="E3M8C6"/>
<dbReference type="PROSITE" id="PS50011">
    <property type="entry name" value="PROTEIN_KINASE_DOM"/>
    <property type="match status" value="1"/>
</dbReference>
<dbReference type="FunCoup" id="E3M8C6">
    <property type="interactions" value="107"/>
</dbReference>
<evidence type="ECO:0000256" key="1">
    <source>
        <dbReference type="ARBA" id="ARBA00012513"/>
    </source>
</evidence>
<reference evidence="7" key="1">
    <citation type="submission" date="2007-07" db="EMBL/GenBank/DDBJ databases">
        <title>PCAP assembly of the Caenorhabditis remanei genome.</title>
        <authorList>
            <consortium name="The Caenorhabditis remanei Sequencing Consortium"/>
            <person name="Wilson R.K."/>
        </authorList>
    </citation>
    <scope>NUCLEOTIDE SEQUENCE [LARGE SCALE GENOMIC DNA]</scope>
    <source>
        <strain evidence="7">PB4641</strain>
    </source>
</reference>
<keyword evidence="5" id="KW-0723">Serine/threonine-protein kinase</keyword>
<dbReference type="PROSITE" id="PS00107">
    <property type="entry name" value="PROTEIN_KINASE_ATP"/>
    <property type="match status" value="1"/>
</dbReference>
<name>E3M8C6_CAERE</name>
<dbReference type="PROSITE" id="PS00108">
    <property type="entry name" value="PROTEIN_KINASE_ST"/>
    <property type="match status" value="1"/>
</dbReference>
<evidence type="ECO:0000256" key="2">
    <source>
        <dbReference type="ARBA" id="ARBA00022741"/>
    </source>
</evidence>
<dbReference type="Pfam" id="PF00069">
    <property type="entry name" value="Pkinase"/>
    <property type="match status" value="1"/>
</dbReference>
<feature type="binding site" evidence="4">
    <location>
        <position position="93"/>
    </location>
    <ligand>
        <name>ATP</name>
        <dbReference type="ChEBI" id="CHEBI:30616"/>
    </ligand>
</feature>
<dbReference type="GO" id="GO:0005524">
    <property type="term" value="F:ATP binding"/>
    <property type="evidence" value="ECO:0007669"/>
    <property type="project" value="UniProtKB-UniRule"/>
</dbReference>
<evidence type="ECO:0000313" key="8">
    <source>
        <dbReference type="Proteomes" id="UP000008281"/>
    </source>
</evidence>
<dbReference type="Proteomes" id="UP000008281">
    <property type="component" value="Unassembled WGS sequence"/>
</dbReference>
<dbReference type="SMART" id="SM00220">
    <property type="entry name" value="S_TKc"/>
    <property type="match status" value="1"/>
</dbReference>
<dbReference type="InterPro" id="IPR050235">
    <property type="entry name" value="CK1_Ser-Thr_kinase"/>
</dbReference>
<protein>
    <recommendedName>
        <fullName evidence="1">non-specific serine/threonine protein kinase</fullName>
        <ecNumber evidence="1">2.7.11.1</ecNumber>
    </recommendedName>
</protein>
<keyword evidence="5" id="KW-0418">Kinase</keyword>
<keyword evidence="8" id="KW-1185">Reference proteome</keyword>
<dbReference type="InterPro" id="IPR008271">
    <property type="entry name" value="Ser/Thr_kinase_AS"/>
</dbReference>
<evidence type="ECO:0000256" key="4">
    <source>
        <dbReference type="PROSITE-ProRule" id="PRU10141"/>
    </source>
</evidence>
<dbReference type="SUPFAM" id="SSF56112">
    <property type="entry name" value="Protein kinase-like (PK-like)"/>
    <property type="match status" value="1"/>
</dbReference>
<evidence type="ECO:0000256" key="3">
    <source>
        <dbReference type="ARBA" id="ARBA00022840"/>
    </source>
</evidence>
<dbReference type="eggNOG" id="KOG1164">
    <property type="taxonomic scope" value="Eukaryota"/>
</dbReference>
<dbReference type="OrthoDB" id="2687620at2759"/>
<dbReference type="EC" id="2.7.11.1" evidence="1"/>
<gene>
    <name evidence="7" type="ORF">CRE_13353</name>
</gene>
<keyword evidence="5" id="KW-0808">Transferase</keyword>
<dbReference type="AlphaFoldDB" id="E3M8C6"/>
<dbReference type="STRING" id="31234.E3M8C6"/>
<feature type="domain" description="Protein kinase" evidence="6">
    <location>
        <begin position="64"/>
        <end position="350"/>
    </location>
</feature>
<evidence type="ECO:0000256" key="5">
    <source>
        <dbReference type="RuleBase" id="RU000304"/>
    </source>
</evidence>
<dbReference type="InterPro" id="IPR017441">
    <property type="entry name" value="Protein_kinase_ATP_BS"/>
</dbReference>
<organism evidence="8">
    <name type="scientific">Caenorhabditis remanei</name>
    <name type="common">Caenorhabditis vulgaris</name>
    <dbReference type="NCBI Taxonomy" id="31234"/>
    <lineage>
        <taxon>Eukaryota</taxon>
        <taxon>Metazoa</taxon>
        <taxon>Ecdysozoa</taxon>
        <taxon>Nematoda</taxon>
        <taxon>Chromadorea</taxon>
        <taxon>Rhabditida</taxon>
        <taxon>Rhabditina</taxon>
        <taxon>Rhabditomorpha</taxon>
        <taxon>Rhabditoidea</taxon>
        <taxon>Rhabditidae</taxon>
        <taxon>Peloderinae</taxon>
        <taxon>Caenorhabditis</taxon>
    </lineage>
</organism>
<dbReference type="OMA" id="KNGSAYE"/>
<proteinExistence type="inferred from homology"/>
<evidence type="ECO:0000259" key="6">
    <source>
        <dbReference type="PROSITE" id="PS50011"/>
    </source>
</evidence>
<comment type="similarity">
    <text evidence="5">Belongs to the protein kinase superfamily.</text>
</comment>
<dbReference type="EMBL" id="DS268428">
    <property type="protein sequence ID" value="EFO94441.1"/>
    <property type="molecule type" value="Genomic_DNA"/>
</dbReference>
<dbReference type="PANTHER" id="PTHR11909">
    <property type="entry name" value="CASEIN KINASE-RELATED"/>
    <property type="match status" value="1"/>
</dbReference>
<evidence type="ECO:0000313" key="7">
    <source>
        <dbReference type="EMBL" id="EFO94441.1"/>
    </source>
</evidence>
<sequence length="370" mass="43060">MDTQEVSAIQIRKSSRILSFQINTSNSQFPNVEILPKMSTKKEIAEKRIKQLHLTPGTIFMNRWSIEGMIGSGGYGQIFLAMDTKKNEVRAVKIEPKMRMEMITKRMIMEMDVMLKMQGKQHVPLVYSSGYNNEFNFIVMQLLSENIGDIRKRSPAGRLSKETVGRIVYQTVNALKDIHEMGYVHRDVKPANICFGCHQQNRHILYLLDFGLLRRFKTDAGIRKPSRPNAGFKGTERYVSVRVHEKLEQTPWDDLFSVMYSAYELVVGEVPWRHLEDVEEIHAVKKLMESIVQYHFQYLQNELNNNGEMFKDSASVLIDFHKILVELDPNVDPPYEKLMNCAKVMYHPKELNDLYDWDEGFKLTLSDEKD</sequence>
<accession>E3M8C6</accession>
<keyword evidence="2 4" id="KW-0547">Nucleotide-binding</keyword>
<dbReference type="HOGENOM" id="CLU_019279_2_5_1"/>
<dbReference type="Gene3D" id="1.10.510.10">
    <property type="entry name" value="Transferase(Phosphotransferase) domain 1"/>
    <property type="match status" value="1"/>
</dbReference>
<dbReference type="InterPro" id="IPR000719">
    <property type="entry name" value="Prot_kinase_dom"/>
</dbReference>
<keyword evidence="3 4" id="KW-0067">ATP-binding</keyword>